<proteinExistence type="predicted"/>
<reference evidence="4" key="1">
    <citation type="journal article" date="2019" name="Int. J. Syst. Evol. Microbiol.">
        <title>The Global Catalogue of Microorganisms (GCM) 10K type strain sequencing project: providing services to taxonomists for standard genome sequencing and annotation.</title>
        <authorList>
            <consortium name="The Broad Institute Genomics Platform"/>
            <consortium name="The Broad Institute Genome Sequencing Center for Infectious Disease"/>
            <person name="Wu L."/>
            <person name="Ma J."/>
        </authorList>
    </citation>
    <scope>NUCLEOTIDE SEQUENCE [LARGE SCALE GENOMIC DNA]</scope>
    <source>
        <strain evidence="4">VKM B-3159</strain>
    </source>
</reference>
<keyword evidence="4" id="KW-1185">Reference proteome</keyword>
<comment type="caution">
    <text evidence="3">The sequence shown here is derived from an EMBL/GenBank/DDBJ whole genome shotgun (WGS) entry which is preliminary data.</text>
</comment>
<organism evidence="3 4">
    <name type="scientific">Methylophilus aquaticus</name>
    <dbReference type="NCBI Taxonomy" id="1971610"/>
    <lineage>
        <taxon>Bacteria</taxon>
        <taxon>Pseudomonadati</taxon>
        <taxon>Pseudomonadota</taxon>
        <taxon>Betaproteobacteria</taxon>
        <taxon>Nitrosomonadales</taxon>
        <taxon>Methylophilaceae</taxon>
        <taxon>Methylophilus</taxon>
    </lineage>
</organism>
<feature type="region of interest" description="Disordered" evidence="1">
    <location>
        <begin position="61"/>
        <end position="99"/>
    </location>
</feature>
<evidence type="ECO:0000313" key="4">
    <source>
        <dbReference type="Proteomes" id="UP001225906"/>
    </source>
</evidence>
<dbReference type="EMBL" id="JAVCAP010000014">
    <property type="protein sequence ID" value="MDP8567734.1"/>
    <property type="molecule type" value="Genomic_DNA"/>
</dbReference>
<dbReference type="RefSeq" id="WP_306389446.1">
    <property type="nucleotide sequence ID" value="NZ_JAVCAP010000014.1"/>
</dbReference>
<sequence length="99" mass="10947">MSERKKAQLYVALLVSICLLAITSLSLAEPPPRSKPDFTRMKQDTLLRLKTELTCVEAAQDENSLRACRPKPPQAGGHPDRSARPGNGVESNQYNLPEM</sequence>
<gene>
    <name evidence="3" type="ORF">Q9291_07715</name>
</gene>
<feature type="signal peptide" evidence="2">
    <location>
        <begin position="1"/>
        <end position="28"/>
    </location>
</feature>
<name>A0ABT9JTC1_9PROT</name>
<accession>A0ABT9JTC1</accession>
<evidence type="ECO:0000256" key="2">
    <source>
        <dbReference type="SAM" id="SignalP"/>
    </source>
</evidence>
<feature type="compositionally biased region" description="Polar residues" evidence="1">
    <location>
        <begin position="89"/>
        <end position="99"/>
    </location>
</feature>
<dbReference type="Proteomes" id="UP001225906">
    <property type="component" value="Unassembled WGS sequence"/>
</dbReference>
<evidence type="ECO:0000256" key="1">
    <source>
        <dbReference type="SAM" id="MobiDB-lite"/>
    </source>
</evidence>
<evidence type="ECO:0000313" key="3">
    <source>
        <dbReference type="EMBL" id="MDP8567734.1"/>
    </source>
</evidence>
<protein>
    <submittedName>
        <fullName evidence="3">Uncharacterized protein</fullName>
    </submittedName>
</protein>
<feature type="chain" id="PRO_5047021337" evidence="2">
    <location>
        <begin position="29"/>
        <end position="99"/>
    </location>
</feature>
<keyword evidence="2" id="KW-0732">Signal</keyword>